<dbReference type="AlphaFoldDB" id="M3GZA0"/>
<accession>M3GZA0</accession>
<dbReference type="Proteomes" id="UP000011770">
    <property type="component" value="Unassembled WGS sequence"/>
</dbReference>
<sequence>MYLPLYFALQKEPHIEFHQKYSYEVKHEIFQGTIIPTHLYIIECPKFCV</sequence>
<evidence type="ECO:0000313" key="1">
    <source>
        <dbReference type="EMBL" id="EMF81815.1"/>
    </source>
</evidence>
<organism evidence="1 2">
    <name type="scientific">Leptospira weilii serovar Topaz str. LT2116</name>
    <dbReference type="NCBI Taxonomy" id="1088540"/>
    <lineage>
        <taxon>Bacteria</taxon>
        <taxon>Pseudomonadati</taxon>
        <taxon>Spirochaetota</taxon>
        <taxon>Spirochaetia</taxon>
        <taxon>Leptospirales</taxon>
        <taxon>Leptospiraceae</taxon>
        <taxon>Leptospira</taxon>
    </lineage>
</organism>
<gene>
    <name evidence="1" type="ORF">LEP1GSC188_0796</name>
</gene>
<name>M3GZA0_9LEPT</name>
<reference evidence="1 2" key="1">
    <citation type="submission" date="2013-01" db="EMBL/GenBank/DDBJ databases">
        <authorList>
            <person name="Harkins D.M."/>
            <person name="Durkin A.S."/>
            <person name="Brinkac L.M."/>
            <person name="Haft D.H."/>
            <person name="Selengut J.D."/>
            <person name="Sanka R."/>
            <person name="DePew J."/>
            <person name="Purushe J."/>
            <person name="Tulsiani S.M."/>
            <person name="Graham G.C."/>
            <person name="Burns M.-A."/>
            <person name="Dohnt M.F."/>
            <person name="Smythe L.D."/>
            <person name="McKay D.B."/>
            <person name="Craig S.B."/>
            <person name="Vinetz J.M."/>
            <person name="Sutton G.G."/>
            <person name="Nierman W.C."/>
            <person name="Fouts D.E."/>
        </authorList>
    </citation>
    <scope>NUCLEOTIDE SEQUENCE [LARGE SCALE GENOMIC DNA]</scope>
    <source>
        <strain evidence="1 2">LT2116</strain>
    </source>
</reference>
<evidence type="ECO:0000313" key="2">
    <source>
        <dbReference type="Proteomes" id="UP000011770"/>
    </source>
</evidence>
<proteinExistence type="predicted"/>
<protein>
    <submittedName>
        <fullName evidence="1">Uncharacterized protein</fullName>
    </submittedName>
</protein>
<comment type="caution">
    <text evidence="1">The sequence shown here is derived from an EMBL/GenBank/DDBJ whole genome shotgun (WGS) entry which is preliminary data.</text>
</comment>
<dbReference type="EMBL" id="AHOR02000029">
    <property type="protein sequence ID" value="EMF81815.1"/>
    <property type="molecule type" value="Genomic_DNA"/>
</dbReference>